<keyword evidence="5 13" id="KW-0812">Transmembrane</keyword>
<evidence type="ECO:0000256" key="5">
    <source>
        <dbReference type="ARBA" id="ARBA00022692"/>
    </source>
</evidence>
<dbReference type="PRINTS" id="PR00124">
    <property type="entry name" value="ATPASEC"/>
</dbReference>
<evidence type="ECO:0000259" key="14">
    <source>
        <dbReference type="Pfam" id="PF00137"/>
    </source>
</evidence>
<protein>
    <recommendedName>
        <fullName evidence="11">ATP synthase F(0) sector subunit c</fullName>
    </recommendedName>
    <alternativeName>
        <fullName evidence="12">F-type ATPase subunit c</fullName>
    </alternativeName>
</protein>
<dbReference type="GO" id="GO:0015078">
    <property type="term" value="F:proton transmembrane transporter activity"/>
    <property type="evidence" value="ECO:0007669"/>
    <property type="project" value="InterPro"/>
</dbReference>
<evidence type="ECO:0000256" key="2">
    <source>
        <dbReference type="ARBA" id="ARBA00006704"/>
    </source>
</evidence>
<dbReference type="PROSITE" id="PS00605">
    <property type="entry name" value="ATPASE_C"/>
    <property type="match status" value="1"/>
</dbReference>
<dbReference type="Pfam" id="PF00137">
    <property type="entry name" value="ATP-synt_C"/>
    <property type="match status" value="1"/>
</dbReference>
<evidence type="ECO:0000256" key="9">
    <source>
        <dbReference type="ARBA" id="ARBA00023121"/>
    </source>
</evidence>
<proteinExistence type="inferred from homology"/>
<dbReference type="GO" id="GO:0045259">
    <property type="term" value="C:proton-transporting ATP synthase complex"/>
    <property type="evidence" value="ECO:0007669"/>
    <property type="project" value="UniProtKB-KW"/>
</dbReference>
<evidence type="ECO:0000256" key="12">
    <source>
        <dbReference type="ARBA" id="ARBA00032887"/>
    </source>
</evidence>
<gene>
    <name evidence="15" type="primary">atpE</name>
    <name evidence="15" type="ORF">Hs30E_02390</name>
</gene>
<feature type="transmembrane region" description="Helical" evidence="13">
    <location>
        <begin position="41"/>
        <end position="64"/>
    </location>
</feature>
<name>A0A6A0BB50_9LACT</name>
<dbReference type="GO" id="GO:0008289">
    <property type="term" value="F:lipid binding"/>
    <property type="evidence" value="ECO:0007669"/>
    <property type="project" value="UniProtKB-KW"/>
</dbReference>
<keyword evidence="4" id="KW-0138">CF(0)</keyword>
<dbReference type="Gene3D" id="1.20.20.10">
    <property type="entry name" value="F1F0 ATP synthase subunit C"/>
    <property type="match status" value="1"/>
</dbReference>
<evidence type="ECO:0000256" key="13">
    <source>
        <dbReference type="SAM" id="Phobius"/>
    </source>
</evidence>
<evidence type="ECO:0000256" key="10">
    <source>
        <dbReference type="ARBA" id="ARBA00023136"/>
    </source>
</evidence>
<organism evidence="15 16">
    <name type="scientific">Pseudolactococcus hodotermopsidis</name>
    <dbReference type="NCBI Taxonomy" id="2709157"/>
    <lineage>
        <taxon>Bacteria</taxon>
        <taxon>Bacillati</taxon>
        <taxon>Bacillota</taxon>
        <taxon>Bacilli</taxon>
        <taxon>Lactobacillales</taxon>
        <taxon>Streptococcaceae</taxon>
        <taxon>Pseudolactococcus</taxon>
    </lineage>
</organism>
<dbReference type="GO" id="GO:0015986">
    <property type="term" value="P:proton motive force-driven ATP synthesis"/>
    <property type="evidence" value="ECO:0007669"/>
    <property type="project" value="InterPro"/>
</dbReference>
<dbReference type="EMBL" id="BLLI01000003">
    <property type="protein sequence ID" value="GFH41688.1"/>
    <property type="molecule type" value="Genomic_DNA"/>
</dbReference>
<keyword evidence="16" id="KW-1185">Reference proteome</keyword>
<dbReference type="AlphaFoldDB" id="A0A6A0BB50"/>
<evidence type="ECO:0000256" key="3">
    <source>
        <dbReference type="ARBA" id="ARBA00022448"/>
    </source>
</evidence>
<feature type="domain" description="V-ATPase proteolipid subunit C-like" evidence="14">
    <location>
        <begin position="5"/>
        <end position="64"/>
    </location>
</feature>
<dbReference type="InterPro" id="IPR038662">
    <property type="entry name" value="ATP_synth_F0_csu_sf"/>
</dbReference>
<keyword evidence="9" id="KW-0446">Lipid-binding</keyword>
<dbReference type="Proteomes" id="UP000480303">
    <property type="component" value="Unassembled WGS sequence"/>
</dbReference>
<keyword evidence="7 13" id="KW-1133">Transmembrane helix</keyword>
<keyword evidence="6" id="KW-0375">Hydrogen ion transport</keyword>
<evidence type="ECO:0000313" key="15">
    <source>
        <dbReference type="EMBL" id="GFH41688.1"/>
    </source>
</evidence>
<dbReference type="InterPro" id="IPR020537">
    <property type="entry name" value="ATP_synth_F0_csu_DDCD_BS"/>
</dbReference>
<comment type="subcellular location">
    <subcellularLocation>
        <location evidence="1">Membrane</location>
        <topology evidence="1">Multi-pass membrane protein</topology>
    </subcellularLocation>
</comment>
<evidence type="ECO:0000256" key="7">
    <source>
        <dbReference type="ARBA" id="ARBA00022989"/>
    </source>
</evidence>
<comment type="similarity">
    <text evidence="2">Belongs to the ATPase C chain family.</text>
</comment>
<keyword evidence="3" id="KW-0813">Transport</keyword>
<reference evidence="15 16" key="1">
    <citation type="submission" date="2020-02" db="EMBL/GenBank/DDBJ databases">
        <title>Draft genome sequence of Lactococcus sp. Hs30E4-3.</title>
        <authorList>
            <person name="Noda S."/>
            <person name="Yuki M."/>
            <person name="Ohkuma M."/>
        </authorList>
    </citation>
    <scope>NUCLEOTIDE SEQUENCE [LARGE SCALE GENOMIC DNA]</scope>
    <source>
        <strain evidence="15 16">Hs30E4-3</strain>
    </source>
</reference>
<dbReference type="InterPro" id="IPR035921">
    <property type="entry name" value="F/V-ATP_Csub_sf"/>
</dbReference>
<keyword evidence="10 13" id="KW-0472">Membrane</keyword>
<evidence type="ECO:0000256" key="4">
    <source>
        <dbReference type="ARBA" id="ARBA00022547"/>
    </source>
</evidence>
<dbReference type="GO" id="GO:0033177">
    <property type="term" value="C:proton-transporting two-sector ATPase complex, proton-transporting domain"/>
    <property type="evidence" value="ECO:0007669"/>
    <property type="project" value="InterPro"/>
</dbReference>
<dbReference type="RefSeq" id="WP_172207369.1">
    <property type="nucleotide sequence ID" value="NZ_BLLI01000003.1"/>
</dbReference>
<evidence type="ECO:0000313" key="16">
    <source>
        <dbReference type="Proteomes" id="UP000480303"/>
    </source>
</evidence>
<dbReference type="InterPro" id="IPR002379">
    <property type="entry name" value="ATPase_proteolipid_c-like_dom"/>
</dbReference>
<dbReference type="InterPro" id="IPR000454">
    <property type="entry name" value="ATP_synth_F0_csu"/>
</dbReference>
<comment type="caution">
    <text evidence="15">The sequence shown here is derived from an EMBL/GenBank/DDBJ whole genome shotgun (WGS) entry which is preliminary data.</text>
</comment>
<evidence type="ECO:0000256" key="6">
    <source>
        <dbReference type="ARBA" id="ARBA00022781"/>
    </source>
</evidence>
<accession>A0A6A0BB50</accession>
<evidence type="ECO:0000256" key="11">
    <source>
        <dbReference type="ARBA" id="ARBA00032200"/>
    </source>
</evidence>
<keyword evidence="8" id="KW-0406">Ion transport</keyword>
<evidence type="ECO:0000256" key="8">
    <source>
        <dbReference type="ARBA" id="ARBA00023065"/>
    </source>
</evidence>
<evidence type="ECO:0000256" key="1">
    <source>
        <dbReference type="ARBA" id="ARBA00004141"/>
    </source>
</evidence>
<sequence length="65" mass="7111">MSTIFALAFLGIATVISDAIILSNVLKSLARQPELDSKLRSIMFIGIAFVEGTFFIVLAMCFILK</sequence>
<dbReference type="SUPFAM" id="SSF81333">
    <property type="entry name" value="F1F0 ATP synthase subunit C"/>
    <property type="match status" value="1"/>
</dbReference>